<gene>
    <name evidence="14" type="ORF">M0811_10292</name>
</gene>
<keyword evidence="8" id="KW-0443">Lipid metabolism</keyword>
<feature type="transmembrane region" description="Helical" evidence="13">
    <location>
        <begin position="356"/>
        <end position="377"/>
    </location>
</feature>
<feature type="transmembrane region" description="Helical" evidence="13">
    <location>
        <begin position="6"/>
        <end position="23"/>
    </location>
</feature>
<proteinExistence type="predicted"/>
<keyword evidence="9 13" id="KW-0472">Membrane</keyword>
<feature type="transmembrane region" description="Helical" evidence="13">
    <location>
        <begin position="64"/>
        <end position="85"/>
    </location>
</feature>
<dbReference type="EMBL" id="JAPDFW010000088">
    <property type="protein sequence ID" value="KAJ5071449.1"/>
    <property type="molecule type" value="Genomic_DNA"/>
</dbReference>
<dbReference type="Proteomes" id="UP001149090">
    <property type="component" value="Unassembled WGS sequence"/>
</dbReference>
<evidence type="ECO:0000256" key="4">
    <source>
        <dbReference type="ARBA" id="ARBA00022679"/>
    </source>
</evidence>
<dbReference type="GO" id="GO:0006659">
    <property type="term" value="P:phosphatidylserine biosynthetic process"/>
    <property type="evidence" value="ECO:0007669"/>
    <property type="project" value="InterPro"/>
</dbReference>
<dbReference type="Pfam" id="PF03034">
    <property type="entry name" value="PSS"/>
    <property type="match status" value="1"/>
</dbReference>
<dbReference type="GO" id="GO:0106245">
    <property type="term" value="F:L-serine-phosphatidylethanolamine phosphatidyltransferase activity"/>
    <property type="evidence" value="ECO:0007669"/>
    <property type="project" value="InterPro"/>
</dbReference>
<evidence type="ECO:0000256" key="8">
    <source>
        <dbReference type="ARBA" id="ARBA00023098"/>
    </source>
</evidence>
<keyword evidence="5 13" id="KW-0812">Transmembrane</keyword>
<keyword evidence="10" id="KW-0594">Phospholipid biosynthesis</keyword>
<evidence type="ECO:0000256" key="5">
    <source>
        <dbReference type="ARBA" id="ARBA00022692"/>
    </source>
</evidence>
<keyword evidence="11" id="KW-1208">Phospholipid metabolism</keyword>
<name>A0A9Q0LFI8_ANAIG</name>
<evidence type="ECO:0000256" key="13">
    <source>
        <dbReference type="SAM" id="Phobius"/>
    </source>
</evidence>
<keyword evidence="15" id="KW-1185">Reference proteome</keyword>
<feature type="transmembrane region" description="Helical" evidence="13">
    <location>
        <begin position="35"/>
        <end position="52"/>
    </location>
</feature>
<dbReference type="AlphaFoldDB" id="A0A9Q0LFI8"/>
<dbReference type="PANTHER" id="PTHR15362:SF7">
    <property type="entry name" value="PHOSPHATIDYLSERINE SYNTHASE 2"/>
    <property type="match status" value="1"/>
</dbReference>
<feature type="transmembrane region" description="Helical" evidence="13">
    <location>
        <begin position="325"/>
        <end position="344"/>
    </location>
</feature>
<dbReference type="OMA" id="YMENCNS"/>
<evidence type="ECO:0000256" key="9">
    <source>
        <dbReference type="ARBA" id="ARBA00023136"/>
    </source>
</evidence>
<dbReference type="GO" id="GO:0005789">
    <property type="term" value="C:endoplasmic reticulum membrane"/>
    <property type="evidence" value="ECO:0007669"/>
    <property type="project" value="UniProtKB-SubCell"/>
</dbReference>
<keyword evidence="3" id="KW-0444">Lipid biosynthesis</keyword>
<evidence type="ECO:0000313" key="15">
    <source>
        <dbReference type="Proteomes" id="UP001149090"/>
    </source>
</evidence>
<sequence length="395" mass="46872">MLRISTIFAIIIFAIFFIHFTFFSQVYSRLTQMRITVGMVVILFIILSVPYIQDSYFNWPHPLVFKLAKAISLLYLGFVSFLLFLSREEARKVFLFFDSSLGKPLVEFDYAQSCDIYTPNDPTSNFRNVKNVVLDVYVLAHLLGWFVKTLIFRDIVMLWGISIVFEFLEITFQHLLENLSECWWDHIIVDALGCNAIAMFVGMWVIKKAKLQKFHWFGHTIENENEKDNQQKSKPRFLSLSWFSQTWKNYHWDMFDSPKKFFAAIFLFSFAEISELNVFFMKYPLWIPPEHPLNPIRLIIFALSGVETIKEFYEYINTPNSKYHFQMYISFLVVIIETILGIKFGQGLYPRNMPTYIRNSWIIFFLVFGTSSFIHFYRKNKSLEKTSPKNPKEKF</sequence>
<evidence type="ECO:0000313" key="14">
    <source>
        <dbReference type="EMBL" id="KAJ5071449.1"/>
    </source>
</evidence>
<keyword evidence="7 13" id="KW-1133">Transmembrane helix</keyword>
<comment type="pathway">
    <text evidence="2">Lipid metabolism.</text>
</comment>
<comment type="pathway">
    <text evidence="12">Phospholipid metabolism.</text>
</comment>
<dbReference type="PANTHER" id="PTHR15362">
    <property type="entry name" value="PHOSPHATIDYLINOSITOL SYNTHASE"/>
    <property type="match status" value="1"/>
</dbReference>
<reference evidence="14" key="1">
    <citation type="submission" date="2022-10" db="EMBL/GenBank/DDBJ databases">
        <title>Novel sulphate-reducing endosymbionts in the free-living metamonad Anaeramoeba.</title>
        <authorList>
            <person name="Jerlstrom-Hultqvist J."/>
            <person name="Cepicka I."/>
            <person name="Gallot-Lavallee L."/>
            <person name="Salas-Leiva D."/>
            <person name="Curtis B.A."/>
            <person name="Zahonova K."/>
            <person name="Pipaliya S."/>
            <person name="Dacks J."/>
            <person name="Roger A.J."/>
        </authorList>
    </citation>
    <scope>NUCLEOTIDE SEQUENCE</scope>
    <source>
        <strain evidence="14">BMAN</strain>
    </source>
</reference>
<evidence type="ECO:0000256" key="2">
    <source>
        <dbReference type="ARBA" id="ARBA00005189"/>
    </source>
</evidence>
<feature type="transmembrane region" description="Helical" evidence="13">
    <location>
        <begin position="187"/>
        <end position="206"/>
    </location>
</feature>
<keyword evidence="4" id="KW-0808">Transferase</keyword>
<comment type="caution">
    <text evidence="14">The sequence shown here is derived from an EMBL/GenBank/DDBJ whole genome shotgun (WGS) entry which is preliminary data.</text>
</comment>
<keyword evidence="6" id="KW-0256">Endoplasmic reticulum</keyword>
<evidence type="ECO:0000256" key="11">
    <source>
        <dbReference type="ARBA" id="ARBA00023264"/>
    </source>
</evidence>
<accession>A0A9Q0LFI8</accession>
<evidence type="ECO:0000256" key="12">
    <source>
        <dbReference type="ARBA" id="ARBA00025707"/>
    </source>
</evidence>
<feature type="transmembrane region" description="Helical" evidence="13">
    <location>
        <begin position="155"/>
        <end position="175"/>
    </location>
</feature>
<evidence type="ECO:0000256" key="6">
    <source>
        <dbReference type="ARBA" id="ARBA00022824"/>
    </source>
</evidence>
<protein>
    <submittedName>
        <fullName evidence="14">Phosphatidylserine synthase 2</fullName>
    </submittedName>
</protein>
<dbReference type="OrthoDB" id="10265393at2759"/>
<evidence type="ECO:0000256" key="10">
    <source>
        <dbReference type="ARBA" id="ARBA00023209"/>
    </source>
</evidence>
<organism evidence="14 15">
    <name type="scientific">Anaeramoeba ignava</name>
    <name type="common">Anaerobic marine amoeba</name>
    <dbReference type="NCBI Taxonomy" id="1746090"/>
    <lineage>
        <taxon>Eukaryota</taxon>
        <taxon>Metamonada</taxon>
        <taxon>Anaeramoebidae</taxon>
        <taxon>Anaeramoeba</taxon>
    </lineage>
</organism>
<evidence type="ECO:0000256" key="7">
    <source>
        <dbReference type="ARBA" id="ARBA00022989"/>
    </source>
</evidence>
<evidence type="ECO:0000256" key="1">
    <source>
        <dbReference type="ARBA" id="ARBA00004477"/>
    </source>
</evidence>
<evidence type="ECO:0000256" key="3">
    <source>
        <dbReference type="ARBA" id="ARBA00022516"/>
    </source>
</evidence>
<dbReference type="InterPro" id="IPR004277">
    <property type="entry name" value="PSS"/>
</dbReference>
<comment type="subcellular location">
    <subcellularLocation>
        <location evidence="1">Endoplasmic reticulum membrane</location>
        <topology evidence="1">Multi-pass membrane protein</topology>
    </subcellularLocation>
</comment>